<feature type="domain" description="HD" evidence="1">
    <location>
        <begin position="22"/>
        <end position="140"/>
    </location>
</feature>
<dbReference type="InterPro" id="IPR006675">
    <property type="entry name" value="HDIG_dom"/>
</dbReference>
<sequence length="178" mass="20633">MDPNIIIRKYYKEGTKLYDIYMSHCSDVTKKALDIVNKHPELAVDVKFIEEAGMLHDIGIFKTKAPHIACMGDMPYICHGYLGRELLTEEGYPKHGKVCERHTGTGLGLETILNRNLPIPKRDMRPQSLEEQIICFADKFFSKSQLGKEKPLKKIRQSLSRHGWHQVEIFDEWCELFL</sequence>
<dbReference type="CDD" id="cd00077">
    <property type="entry name" value="HDc"/>
    <property type="match status" value="1"/>
</dbReference>
<gene>
    <name evidence="2" type="ORF">ING2E5B_2369</name>
</gene>
<proteinExistence type="predicted"/>
<dbReference type="KEGG" id="pbt:ING2E5B_2369"/>
<dbReference type="InterPro" id="IPR006674">
    <property type="entry name" value="HD_domain"/>
</dbReference>
<dbReference type="Gene3D" id="1.10.3210.10">
    <property type="entry name" value="Hypothetical protein af1432"/>
    <property type="match status" value="1"/>
</dbReference>
<dbReference type="SUPFAM" id="SSF109604">
    <property type="entry name" value="HD-domain/PDEase-like"/>
    <property type="match status" value="1"/>
</dbReference>
<dbReference type="OrthoDB" id="1722553at2"/>
<evidence type="ECO:0000313" key="2">
    <source>
        <dbReference type="EMBL" id="CEA17094.1"/>
    </source>
</evidence>
<organism evidence="2 3">
    <name type="scientific">Fermentimonas caenicola</name>
    <dbReference type="NCBI Taxonomy" id="1562970"/>
    <lineage>
        <taxon>Bacteria</taxon>
        <taxon>Pseudomonadati</taxon>
        <taxon>Bacteroidota</taxon>
        <taxon>Bacteroidia</taxon>
        <taxon>Bacteroidales</taxon>
        <taxon>Dysgonomonadaceae</taxon>
        <taxon>Fermentimonas</taxon>
    </lineage>
</organism>
<dbReference type="InterPro" id="IPR051094">
    <property type="entry name" value="Diverse_Catalytic_Enzymes"/>
</dbReference>
<evidence type="ECO:0000259" key="1">
    <source>
        <dbReference type="Pfam" id="PF01966"/>
    </source>
</evidence>
<dbReference type="PATRIC" id="fig|1562970.3.peg.2342"/>
<name>A0A098C2G3_9BACT</name>
<dbReference type="EMBL" id="LN515532">
    <property type="protein sequence ID" value="CEA17094.1"/>
    <property type="molecule type" value="Genomic_DNA"/>
</dbReference>
<dbReference type="Pfam" id="PF01966">
    <property type="entry name" value="HD"/>
    <property type="match status" value="1"/>
</dbReference>
<dbReference type="PANTHER" id="PTHR35795">
    <property type="entry name" value="SLR1885 PROTEIN"/>
    <property type="match status" value="1"/>
</dbReference>
<dbReference type="Proteomes" id="UP000032417">
    <property type="component" value="Chromosome 1"/>
</dbReference>
<keyword evidence="3" id="KW-1185">Reference proteome</keyword>
<dbReference type="STRING" id="1562970.ING2E5B_2369"/>
<reference evidence="2 3" key="1">
    <citation type="submission" date="2014-08" db="EMBL/GenBank/DDBJ databases">
        <authorList>
            <person name="Wibberg D."/>
        </authorList>
    </citation>
    <scope>NUCLEOTIDE SEQUENCE [LARGE SCALE GENOMIC DNA]</scope>
    <source>
        <strain evidence="3">ING2-E5B</strain>
    </source>
</reference>
<accession>A0A098C2G3</accession>
<dbReference type="InterPro" id="IPR003607">
    <property type="entry name" value="HD/PDEase_dom"/>
</dbReference>
<dbReference type="HOGENOM" id="CLU_073842_0_1_10"/>
<evidence type="ECO:0000313" key="3">
    <source>
        <dbReference type="Proteomes" id="UP000032417"/>
    </source>
</evidence>
<dbReference type="AlphaFoldDB" id="A0A098C2G3"/>
<dbReference type="NCBIfam" id="TIGR00277">
    <property type="entry name" value="HDIG"/>
    <property type="match status" value="1"/>
</dbReference>
<protein>
    <recommendedName>
        <fullName evidence="1">HD domain-containing protein</fullName>
    </recommendedName>
</protein>
<dbReference type="PANTHER" id="PTHR35795:SF1">
    <property type="entry name" value="BIS(5'-NUCLEOSYL)-TETRAPHOSPHATASE, SYMMETRICAL"/>
    <property type="match status" value="1"/>
</dbReference>